<comment type="caution">
    <text evidence="2">The sequence shown here is derived from an EMBL/GenBank/DDBJ whole genome shotgun (WGS) entry which is preliminary data.</text>
</comment>
<dbReference type="OrthoDB" id="41532at2759"/>
<evidence type="ECO:0000313" key="4">
    <source>
        <dbReference type="Proteomes" id="UP000197138"/>
    </source>
</evidence>
<organism evidence="2 4">
    <name type="scientific">Punica granatum</name>
    <name type="common">Pomegranate</name>
    <dbReference type="NCBI Taxonomy" id="22663"/>
    <lineage>
        <taxon>Eukaryota</taxon>
        <taxon>Viridiplantae</taxon>
        <taxon>Streptophyta</taxon>
        <taxon>Embryophyta</taxon>
        <taxon>Tracheophyta</taxon>
        <taxon>Spermatophyta</taxon>
        <taxon>Magnoliopsida</taxon>
        <taxon>eudicotyledons</taxon>
        <taxon>Gunneridae</taxon>
        <taxon>Pentapetalae</taxon>
        <taxon>rosids</taxon>
        <taxon>malvids</taxon>
        <taxon>Myrtales</taxon>
        <taxon>Lythraceae</taxon>
        <taxon>Punica</taxon>
    </lineage>
</organism>
<dbReference type="EMBL" id="PGOL01002020">
    <property type="protein sequence ID" value="PKI51291.1"/>
    <property type="molecule type" value="Genomic_DNA"/>
</dbReference>
<reference evidence="3 5" key="3">
    <citation type="submission" date="2017-11" db="EMBL/GenBank/DDBJ databases">
        <title>De-novo sequencing of pomegranate (Punica granatum L.) genome.</title>
        <authorList>
            <person name="Akparov Z."/>
            <person name="Amiraslanov A."/>
            <person name="Hajiyeva S."/>
            <person name="Abbasov M."/>
            <person name="Kaur K."/>
            <person name="Hamwieh A."/>
            <person name="Solovyev V."/>
            <person name="Salamov A."/>
            <person name="Braich B."/>
            <person name="Kosarev P."/>
            <person name="Mahmoud A."/>
            <person name="Hajiyev E."/>
            <person name="Babayeva S."/>
            <person name="Izzatullayeva V."/>
            <person name="Mammadov A."/>
            <person name="Mammadov A."/>
            <person name="Sharifova S."/>
            <person name="Ojaghi J."/>
            <person name="Eynullazada K."/>
            <person name="Bayramov B."/>
            <person name="Abdulazimova A."/>
            <person name="Shahmuradov I."/>
        </authorList>
    </citation>
    <scope>NUCLEOTIDE SEQUENCE [LARGE SCALE GENOMIC DNA]</scope>
    <source>
        <strain evidence="3">AG2017</strain>
        <strain evidence="5">cv. AG2017</strain>
        <tissue evidence="3">Leaf</tissue>
    </source>
</reference>
<evidence type="ECO:0000313" key="2">
    <source>
        <dbReference type="EMBL" id="OWM66681.1"/>
    </source>
</evidence>
<dbReference type="PANTHER" id="PTHR47370">
    <property type="entry name" value="ACYL-COA N-ACYLTRANSFERASES (NAT) SUPERFAMILY PROTEIN"/>
    <property type="match status" value="1"/>
</dbReference>
<dbReference type="GO" id="GO:0016747">
    <property type="term" value="F:acyltransferase activity, transferring groups other than amino-acyl groups"/>
    <property type="evidence" value="ECO:0007669"/>
    <property type="project" value="InterPro"/>
</dbReference>
<dbReference type="AlphaFoldDB" id="A0A218W363"/>
<reference evidence="2" key="2">
    <citation type="submission" date="2017-06" db="EMBL/GenBank/DDBJ databases">
        <title>The pomegranate genome and the genomics of punicalagin biosynthesis.</title>
        <authorList>
            <person name="Xu C."/>
        </authorList>
    </citation>
    <scope>NUCLEOTIDE SEQUENCE [LARGE SCALE GENOMIC DNA]</scope>
    <source>
        <tissue evidence="2">Fresh leaf</tissue>
    </source>
</reference>
<keyword evidence="5" id="KW-1185">Reference proteome</keyword>
<dbReference type="SUPFAM" id="SSF55729">
    <property type="entry name" value="Acyl-CoA N-acyltransferases (Nat)"/>
    <property type="match status" value="1"/>
</dbReference>
<dbReference type="InterPro" id="IPR052810">
    <property type="entry name" value="Plant_NAT"/>
</dbReference>
<dbReference type="STRING" id="22663.A0A218W363"/>
<dbReference type="Proteomes" id="UP000197138">
    <property type="component" value="Unassembled WGS sequence"/>
</dbReference>
<gene>
    <name evidence="2" type="ORF">CDL15_Pgr010332</name>
    <name evidence="3" type="ORF">CRG98_028320</name>
</gene>
<dbReference type="InterPro" id="IPR016181">
    <property type="entry name" value="Acyl_CoA_acyltransferase"/>
</dbReference>
<dbReference type="PROSITE" id="PS51186">
    <property type="entry name" value="GNAT"/>
    <property type="match status" value="1"/>
</dbReference>
<accession>A0A218W363</accession>
<dbReference type="EMBL" id="MTKT01005538">
    <property type="protein sequence ID" value="OWM66681.1"/>
    <property type="molecule type" value="Genomic_DNA"/>
</dbReference>
<dbReference type="Pfam" id="PF00583">
    <property type="entry name" value="Acetyltransf_1"/>
    <property type="match status" value="1"/>
</dbReference>
<dbReference type="CDD" id="cd04301">
    <property type="entry name" value="NAT_SF"/>
    <property type="match status" value="1"/>
</dbReference>
<dbReference type="Proteomes" id="UP000233551">
    <property type="component" value="Unassembled WGS sequence"/>
</dbReference>
<reference evidence="4" key="1">
    <citation type="journal article" date="2017" name="Plant J.">
        <title>The pomegranate (Punica granatum L.) genome and the genomics of punicalagin biosynthesis.</title>
        <authorList>
            <person name="Qin G."/>
            <person name="Xu C."/>
            <person name="Ming R."/>
            <person name="Tang H."/>
            <person name="Guyot R."/>
            <person name="Kramer E.M."/>
            <person name="Hu Y."/>
            <person name="Yi X."/>
            <person name="Qi Y."/>
            <person name="Xu X."/>
            <person name="Gao Z."/>
            <person name="Pan H."/>
            <person name="Jian J."/>
            <person name="Tian Y."/>
            <person name="Yue Z."/>
            <person name="Xu Y."/>
        </authorList>
    </citation>
    <scope>NUCLEOTIDE SEQUENCE [LARGE SCALE GENOMIC DNA]</scope>
    <source>
        <strain evidence="4">cv. Dabenzi</strain>
    </source>
</reference>
<dbReference type="InterPro" id="IPR000182">
    <property type="entry name" value="GNAT_dom"/>
</dbReference>
<name>A0A218W363_PUNGR</name>
<evidence type="ECO:0000259" key="1">
    <source>
        <dbReference type="PROSITE" id="PS51186"/>
    </source>
</evidence>
<evidence type="ECO:0000313" key="5">
    <source>
        <dbReference type="Proteomes" id="UP000233551"/>
    </source>
</evidence>
<sequence>MQDHKGNVINSKHVVIRSYDEDKDCARVEDLVRRCEVGPAGRGFLYTDTLGDPICRIRNSPVYEMLVAEMDNELVGVIQGSIKVVTIQISPRDMAKVGYVLGLRVAPTYRRKRIGSSLVCSLEDWFVSNGVEYAYMATEKDNEASVQLFVDRLGYTQFRSPSILVNPVNQFRRLRISSSIEIKKLTPEDAVPMYKRCLGSAEFFPHDIDTILNNKLSLGTWVAYYKTDPWKSNSNNNNYNNNSNSSSSINNSTGFSDNGRYGPSNWAMLSVWNSGELFKLRLGNAPLSCMIYTKSSKLMDRFLPCFKVPSIPDFFSPFGFYFIYGLHSEGTRSGKLVRNLCRFVHNMATKSSSKDCKAIVTEVGSGDRIRVHIPHWKLLSCPEDLWCIKAMRGKERGNLHQLTTTPPTAPLFVDPREV</sequence>
<dbReference type="PANTHER" id="PTHR47370:SF1">
    <property type="entry name" value="ACYL-COA N-ACYLTRANSFERASES (NAT) SUPERFAMILY PROTEIN"/>
    <property type="match status" value="1"/>
</dbReference>
<proteinExistence type="predicted"/>
<dbReference type="GeneID" id="116199018"/>
<feature type="domain" description="N-acetyltransferase" evidence="1">
    <location>
        <begin position="14"/>
        <end position="187"/>
    </location>
</feature>
<dbReference type="Gene3D" id="3.40.630.30">
    <property type="match status" value="1"/>
</dbReference>
<evidence type="ECO:0000313" key="3">
    <source>
        <dbReference type="EMBL" id="PKI51291.1"/>
    </source>
</evidence>
<protein>
    <recommendedName>
        <fullName evidence="1">N-acetyltransferase domain-containing protein</fullName>
    </recommendedName>
</protein>